<dbReference type="PRINTS" id="PR00019">
    <property type="entry name" value="LEURICHRPT"/>
</dbReference>
<dbReference type="InterPro" id="IPR032675">
    <property type="entry name" value="LRR_dom_sf"/>
</dbReference>
<keyword evidence="9" id="KW-0675">Receptor</keyword>
<evidence type="ECO:0000256" key="1">
    <source>
        <dbReference type="ARBA" id="ARBA00004251"/>
    </source>
</evidence>
<evidence type="ECO:0000256" key="8">
    <source>
        <dbReference type="ARBA" id="ARBA00023136"/>
    </source>
</evidence>
<keyword evidence="10" id="KW-0325">Glycoprotein</keyword>
<keyword evidence="8 11" id="KW-0472">Membrane</keyword>
<comment type="subcellular location">
    <subcellularLocation>
        <location evidence="1">Cell membrane</location>
        <topology evidence="1">Single-pass type I membrane protein</topology>
    </subcellularLocation>
</comment>
<dbReference type="Proteomes" id="UP000327013">
    <property type="component" value="Chromosome 7"/>
</dbReference>
<keyword evidence="6" id="KW-0677">Repeat</keyword>
<evidence type="ECO:0000256" key="7">
    <source>
        <dbReference type="ARBA" id="ARBA00022989"/>
    </source>
</evidence>
<evidence type="ECO:0008006" key="14">
    <source>
        <dbReference type="Google" id="ProtNLM"/>
    </source>
</evidence>
<sequence length="170" mass="18383">MDSLLELQLGGNQLSGVIPRMPVKLQIALNLSTNLLEGPIPKSLAQPIGLEVLDLSNNKLSGEIPNYLTQMTALTQLLLSNNQLSGLIPEFNPRLTFDAKGNKYLFNASTPNTSPRSAKKGKSVTAASVIGFAVGVVIGIAISYNFYKINFYVAVVKHYGITAAIRTCFW</sequence>
<evidence type="ECO:0000256" key="3">
    <source>
        <dbReference type="ARBA" id="ARBA00022475"/>
    </source>
</evidence>
<dbReference type="Pfam" id="PF12799">
    <property type="entry name" value="LRR_4"/>
    <property type="match status" value="1"/>
</dbReference>
<reference evidence="12 13" key="1">
    <citation type="submission" date="2019-06" db="EMBL/GenBank/DDBJ databases">
        <title>A chromosomal-level reference genome of Carpinus fangiana (Coryloideae, Betulaceae).</title>
        <authorList>
            <person name="Yang X."/>
            <person name="Wang Z."/>
            <person name="Zhang L."/>
            <person name="Hao G."/>
            <person name="Liu J."/>
            <person name="Yang Y."/>
        </authorList>
    </citation>
    <scope>NUCLEOTIDE SEQUENCE [LARGE SCALE GENOMIC DNA]</scope>
    <source>
        <strain evidence="12">Cfa_2016G</strain>
        <tissue evidence="12">Leaf</tissue>
    </source>
</reference>
<proteinExistence type="inferred from homology"/>
<dbReference type="PROSITE" id="PS51450">
    <property type="entry name" value="LRR"/>
    <property type="match status" value="1"/>
</dbReference>
<keyword evidence="7 11" id="KW-1133">Transmembrane helix</keyword>
<dbReference type="SUPFAM" id="SSF52058">
    <property type="entry name" value="L domain-like"/>
    <property type="match status" value="1"/>
</dbReference>
<dbReference type="PANTHER" id="PTHR27004">
    <property type="entry name" value="RECEPTOR-LIKE PROTEIN 12 ISOFORM X1"/>
    <property type="match status" value="1"/>
</dbReference>
<keyword evidence="3" id="KW-1003">Cell membrane</keyword>
<evidence type="ECO:0000256" key="6">
    <source>
        <dbReference type="ARBA" id="ARBA00022737"/>
    </source>
</evidence>
<dbReference type="AlphaFoldDB" id="A0A5N6RPM5"/>
<dbReference type="PANTHER" id="PTHR27004:SF203">
    <property type="entry name" value="LEUCINE-RICH REPEAT-CONTAINING N-TERMINAL PLANT-TYPE DOMAIN-CONTAINING PROTEIN"/>
    <property type="match status" value="1"/>
</dbReference>
<feature type="transmembrane region" description="Helical" evidence="11">
    <location>
        <begin position="124"/>
        <end position="147"/>
    </location>
</feature>
<keyword evidence="4" id="KW-0433">Leucine-rich repeat</keyword>
<accession>A0A5N6RPM5</accession>
<evidence type="ECO:0000256" key="5">
    <source>
        <dbReference type="ARBA" id="ARBA00022692"/>
    </source>
</evidence>
<gene>
    <name evidence="12" type="ORF">FH972_018199</name>
</gene>
<dbReference type="EMBL" id="CM017327">
    <property type="protein sequence ID" value="KAE8100286.1"/>
    <property type="molecule type" value="Genomic_DNA"/>
</dbReference>
<dbReference type="InterPro" id="IPR025875">
    <property type="entry name" value="Leu-rich_rpt_4"/>
</dbReference>
<evidence type="ECO:0000256" key="2">
    <source>
        <dbReference type="ARBA" id="ARBA00009592"/>
    </source>
</evidence>
<keyword evidence="13" id="KW-1185">Reference proteome</keyword>
<evidence type="ECO:0000256" key="9">
    <source>
        <dbReference type="ARBA" id="ARBA00023170"/>
    </source>
</evidence>
<evidence type="ECO:0000313" key="13">
    <source>
        <dbReference type="Proteomes" id="UP000327013"/>
    </source>
</evidence>
<dbReference type="InterPro" id="IPR001611">
    <property type="entry name" value="Leu-rich_rpt"/>
</dbReference>
<evidence type="ECO:0000256" key="10">
    <source>
        <dbReference type="ARBA" id="ARBA00023180"/>
    </source>
</evidence>
<comment type="similarity">
    <text evidence="2">Belongs to the RLP family.</text>
</comment>
<evidence type="ECO:0000256" key="4">
    <source>
        <dbReference type="ARBA" id="ARBA00022614"/>
    </source>
</evidence>
<keyword evidence="5 11" id="KW-0812">Transmembrane</keyword>
<dbReference type="Gene3D" id="3.80.10.10">
    <property type="entry name" value="Ribonuclease Inhibitor"/>
    <property type="match status" value="1"/>
</dbReference>
<protein>
    <recommendedName>
        <fullName evidence="14">Leucine-rich repeat-containing N-terminal plant-type domain-containing protein</fullName>
    </recommendedName>
</protein>
<dbReference type="OrthoDB" id="4062651at2759"/>
<dbReference type="GO" id="GO:0005886">
    <property type="term" value="C:plasma membrane"/>
    <property type="evidence" value="ECO:0007669"/>
    <property type="project" value="UniProtKB-SubCell"/>
</dbReference>
<organism evidence="12 13">
    <name type="scientific">Carpinus fangiana</name>
    <dbReference type="NCBI Taxonomy" id="176857"/>
    <lineage>
        <taxon>Eukaryota</taxon>
        <taxon>Viridiplantae</taxon>
        <taxon>Streptophyta</taxon>
        <taxon>Embryophyta</taxon>
        <taxon>Tracheophyta</taxon>
        <taxon>Spermatophyta</taxon>
        <taxon>Magnoliopsida</taxon>
        <taxon>eudicotyledons</taxon>
        <taxon>Gunneridae</taxon>
        <taxon>Pentapetalae</taxon>
        <taxon>rosids</taxon>
        <taxon>fabids</taxon>
        <taxon>Fagales</taxon>
        <taxon>Betulaceae</taxon>
        <taxon>Carpinus</taxon>
    </lineage>
</organism>
<name>A0A5N6RPM5_9ROSI</name>
<evidence type="ECO:0000256" key="11">
    <source>
        <dbReference type="SAM" id="Phobius"/>
    </source>
</evidence>
<evidence type="ECO:0000313" key="12">
    <source>
        <dbReference type="EMBL" id="KAE8100286.1"/>
    </source>
</evidence>